<protein>
    <submittedName>
        <fullName evidence="1">Uncharacterized protein</fullName>
    </submittedName>
</protein>
<organism evidence="1 2">
    <name type="scientific">Meira miltonrushii</name>
    <dbReference type="NCBI Taxonomy" id="1280837"/>
    <lineage>
        <taxon>Eukaryota</taxon>
        <taxon>Fungi</taxon>
        <taxon>Dikarya</taxon>
        <taxon>Basidiomycota</taxon>
        <taxon>Ustilaginomycotina</taxon>
        <taxon>Exobasidiomycetes</taxon>
        <taxon>Exobasidiales</taxon>
        <taxon>Brachybasidiaceae</taxon>
        <taxon>Meira</taxon>
    </lineage>
</organism>
<gene>
    <name evidence="1" type="ORF">FA14DRAFT_55200</name>
</gene>
<dbReference type="InParanoid" id="A0A316VFX3"/>
<evidence type="ECO:0000313" key="2">
    <source>
        <dbReference type="Proteomes" id="UP000245771"/>
    </source>
</evidence>
<keyword evidence="2" id="KW-1185">Reference proteome</keyword>
<name>A0A316VFX3_9BASI</name>
<dbReference type="RefSeq" id="XP_025356728.1">
    <property type="nucleotide sequence ID" value="XM_025502523.1"/>
</dbReference>
<sequence length="84" mass="9501">MVKHKAAAMQHIKHIKAAKHQLLGSRKNVISSFHRMVQGKSRTLGDASEWMDADMAYHCVEKLCPKVPCLLSGFHLELPLLLRL</sequence>
<dbReference type="EMBL" id="KZ819603">
    <property type="protein sequence ID" value="PWN36426.1"/>
    <property type="molecule type" value="Genomic_DNA"/>
</dbReference>
<dbReference type="Proteomes" id="UP000245771">
    <property type="component" value="Unassembled WGS sequence"/>
</dbReference>
<dbReference type="GeneID" id="37024304"/>
<dbReference type="AlphaFoldDB" id="A0A316VFX3"/>
<reference evidence="1 2" key="1">
    <citation type="journal article" date="2018" name="Mol. Biol. Evol.">
        <title>Broad Genomic Sampling Reveals a Smut Pathogenic Ancestry of the Fungal Clade Ustilaginomycotina.</title>
        <authorList>
            <person name="Kijpornyongpan T."/>
            <person name="Mondo S.J."/>
            <person name="Barry K."/>
            <person name="Sandor L."/>
            <person name="Lee J."/>
            <person name="Lipzen A."/>
            <person name="Pangilinan J."/>
            <person name="LaButti K."/>
            <person name="Hainaut M."/>
            <person name="Henrissat B."/>
            <person name="Grigoriev I.V."/>
            <person name="Spatafora J.W."/>
            <person name="Aime M.C."/>
        </authorList>
    </citation>
    <scope>NUCLEOTIDE SEQUENCE [LARGE SCALE GENOMIC DNA]</scope>
    <source>
        <strain evidence="1 2">MCA 3882</strain>
    </source>
</reference>
<proteinExistence type="predicted"/>
<accession>A0A316VFX3</accession>
<evidence type="ECO:0000313" key="1">
    <source>
        <dbReference type="EMBL" id="PWN36426.1"/>
    </source>
</evidence>